<protein>
    <recommendedName>
        <fullName evidence="7">Phosphate-specific transport system accessory protein PhoU</fullName>
    </recommendedName>
</protein>
<feature type="domain" description="PhoU" evidence="8">
    <location>
        <begin position="17"/>
        <end position="101"/>
    </location>
</feature>
<dbReference type="NCBIfam" id="TIGR02135">
    <property type="entry name" value="phoU_full"/>
    <property type="match status" value="1"/>
</dbReference>
<dbReference type="InterPro" id="IPR028366">
    <property type="entry name" value="PhoU"/>
</dbReference>
<dbReference type="SUPFAM" id="SSF109755">
    <property type="entry name" value="PhoU-like"/>
    <property type="match status" value="1"/>
</dbReference>
<dbReference type="GO" id="GO:0030643">
    <property type="term" value="P:intracellular phosphate ion homeostasis"/>
    <property type="evidence" value="ECO:0007669"/>
    <property type="project" value="InterPro"/>
</dbReference>
<comment type="caution">
    <text evidence="9">The sequence shown here is derived from an EMBL/GenBank/DDBJ whole genome shotgun (WGS) entry which is preliminary data.</text>
</comment>
<dbReference type="InterPro" id="IPR038078">
    <property type="entry name" value="PhoU-like_sf"/>
</dbReference>
<dbReference type="FunFam" id="1.20.58.220:FF:000004">
    <property type="entry name" value="Phosphate-specific transport system accessory protein PhoU"/>
    <property type="match status" value="1"/>
</dbReference>
<comment type="similarity">
    <text evidence="2 7">Belongs to the PhoU family.</text>
</comment>
<dbReference type="EMBL" id="QNBE01000027">
    <property type="protein sequence ID" value="RKX70787.1"/>
    <property type="molecule type" value="Genomic_DNA"/>
</dbReference>
<comment type="function">
    <text evidence="7">Plays a role in the regulation of phosphate uptake.</text>
</comment>
<dbReference type="InterPro" id="IPR026022">
    <property type="entry name" value="PhoU_dom"/>
</dbReference>
<dbReference type="Proteomes" id="UP000268469">
    <property type="component" value="Unassembled WGS sequence"/>
</dbReference>
<evidence type="ECO:0000256" key="3">
    <source>
        <dbReference type="ARBA" id="ARBA00011738"/>
    </source>
</evidence>
<keyword evidence="5 7" id="KW-0963">Cytoplasm</keyword>
<gene>
    <name evidence="9" type="primary">phoU</name>
    <name evidence="9" type="ORF">DRP53_03750</name>
</gene>
<reference evidence="9 10" key="1">
    <citation type="submission" date="2018-06" db="EMBL/GenBank/DDBJ databases">
        <title>Extensive metabolic versatility and redundancy in microbially diverse, dynamic hydrothermal sediments.</title>
        <authorList>
            <person name="Dombrowski N."/>
            <person name="Teske A."/>
            <person name="Baker B.J."/>
        </authorList>
    </citation>
    <scope>NUCLEOTIDE SEQUENCE [LARGE SCALE GENOMIC DNA]</scope>
    <source>
        <strain evidence="9">B36_G15</strain>
    </source>
</reference>
<evidence type="ECO:0000256" key="1">
    <source>
        <dbReference type="ARBA" id="ARBA00004496"/>
    </source>
</evidence>
<dbReference type="Gene3D" id="1.20.58.220">
    <property type="entry name" value="Phosphate transport system protein phou homolog 2, domain 2"/>
    <property type="match status" value="2"/>
</dbReference>
<dbReference type="AlphaFoldDB" id="A0A660SJ73"/>
<feature type="domain" description="PhoU" evidence="8">
    <location>
        <begin position="117"/>
        <end position="201"/>
    </location>
</feature>
<dbReference type="PANTHER" id="PTHR42930">
    <property type="entry name" value="PHOSPHATE-SPECIFIC TRANSPORT SYSTEM ACCESSORY PROTEIN PHOU"/>
    <property type="match status" value="1"/>
</dbReference>
<dbReference type="Pfam" id="PF01895">
    <property type="entry name" value="PhoU"/>
    <property type="match status" value="2"/>
</dbReference>
<comment type="subcellular location">
    <subcellularLocation>
        <location evidence="1 7">Cytoplasm</location>
    </subcellularLocation>
</comment>
<accession>A0A660SJ73</accession>
<comment type="subunit">
    <text evidence="3 7">Homodimer.</text>
</comment>
<keyword evidence="4 7" id="KW-0813">Transport</keyword>
<evidence type="ECO:0000256" key="4">
    <source>
        <dbReference type="ARBA" id="ARBA00022448"/>
    </source>
</evidence>
<dbReference type="PANTHER" id="PTHR42930:SF3">
    <property type="entry name" value="PHOSPHATE-SPECIFIC TRANSPORT SYSTEM ACCESSORY PROTEIN PHOU"/>
    <property type="match status" value="1"/>
</dbReference>
<evidence type="ECO:0000259" key="8">
    <source>
        <dbReference type="Pfam" id="PF01895"/>
    </source>
</evidence>
<evidence type="ECO:0000313" key="9">
    <source>
        <dbReference type="EMBL" id="RKX70787.1"/>
    </source>
</evidence>
<evidence type="ECO:0000313" key="10">
    <source>
        <dbReference type="Proteomes" id="UP000268469"/>
    </source>
</evidence>
<dbReference type="GO" id="GO:0006817">
    <property type="term" value="P:phosphate ion transport"/>
    <property type="evidence" value="ECO:0007669"/>
    <property type="project" value="UniProtKB-KW"/>
</dbReference>
<keyword evidence="6 7" id="KW-0592">Phosphate transport</keyword>
<organism evidence="9 10">
    <name type="scientific">candidate division WOR-3 bacterium</name>
    <dbReference type="NCBI Taxonomy" id="2052148"/>
    <lineage>
        <taxon>Bacteria</taxon>
        <taxon>Bacteria division WOR-3</taxon>
    </lineage>
</organism>
<dbReference type="GO" id="GO:0045936">
    <property type="term" value="P:negative regulation of phosphate metabolic process"/>
    <property type="evidence" value="ECO:0007669"/>
    <property type="project" value="InterPro"/>
</dbReference>
<evidence type="ECO:0000256" key="7">
    <source>
        <dbReference type="PIRNR" id="PIRNR003107"/>
    </source>
</evidence>
<dbReference type="GO" id="GO:0005737">
    <property type="term" value="C:cytoplasm"/>
    <property type="evidence" value="ECO:0007669"/>
    <property type="project" value="UniProtKB-SubCell"/>
</dbReference>
<dbReference type="PIRSF" id="PIRSF003107">
    <property type="entry name" value="PhoU"/>
    <property type="match status" value="1"/>
</dbReference>
<evidence type="ECO:0000256" key="2">
    <source>
        <dbReference type="ARBA" id="ARBA00008107"/>
    </source>
</evidence>
<sequence>MFEERLTELKEKLLLQASQVEEMVSKSIKALLERDESIITEILERDEIRVNEREVEIEDLALTILARYQPEASYLRTIMAVIKINNDLERIGDHAVNIAEHAMYLLPRPMVKPLIDLPRMAEIAGVMLKESLDAFSQGDENLAIRVCRKDEVVDGLYDQIVRELLTYMIGDPSTIERALKLILVARDLERIADLATNIAEESVYTVTGDIIRHHRSDK</sequence>
<name>A0A660SJ73_UNCW3</name>
<evidence type="ECO:0000256" key="6">
    <source>
        <dbReference type="ARBA" id="ARBA00022592"/>
    </source>
</evidence>
<evidence type="ECO:0000256" key="5">
    <source>
        <dbReference type="ARBA" id="ARBA00022490"/>
    </source>
</evidence>
<proteinExistence type="inferred from homology"/>